<accession>A0A6A6AW27</accession>
<proteinExistence type="predicted"/>
<dbReference type="GeneID" id="54299062"/>
<reference evidence="1" key="1">
    <citation type="journal article" date="2020" name="Stud. Mycol.">
        <title>101 Dothideomycetes genomes: a test case for predicting lifestyles and emergence of pathogens.</title>
        <authorList>
            <person name="Haridas S."/>
            <person name="Albert R."/>
            <person name="Binder M."/>
            <person name="Bloem J."/>
            <person name="Labutti K."/>
            <person name="Salamov A."/>
            <person name="Andreopoulos B."/>
            <person name="Baker S."/>
            <person name="Barry K."/>
            <person name="Bills G."/>
            <person name="Bluhm B."/>
            <person name="Cannon C."/>
            <person name="Castanera R."/>
            <person name="Culley D."/>
            <person name="Daum C."/>
            <person name="Ezra D."/>
            <person name="Gonzalez J."/>
            <person name="Henrissat B."/>
            <person name="Kuo A."/>
            <person name="Liang C."/>
            <person name="Lipzen A."/>
            <person name="Lutzoni F."/>
            <person name="Magnuson J."/>
            <person name="Mondo S."/>
            <person name="Nolan M."/>
            <person name="Ohm R."/>
            <person name="Pangilinan J."/>
            <person name="Park H.-J."/>
            <person name="Ramirez L."/>
            <person name="Alfaro M."/>
            <person name="Sun H."/>
            <person name="Tritt A."/>
            <person name="Yoshinaga Y."/>
            <person name="Zwiers L.-H."/>
            <person name="Turgeon B."/>
            <person name="Goodwin S."/>
            <person name="Spatafora J."/>
            <person name="Crous P."/>
            <person name="Grigoriev I."/>
        </authorList>
    </citation>
    <scope>NUCLEOTIDE SEQUENCE</scope>
    <source>
        <strain evidence="1">CBS 121167</strain>
    </source>
</reference>
<dbReference type="OrthoDB" id="3887413at2759"/>
<protein>
    <submittedName>
        <fullName evidence="1">Uncharacterized protein</fullName>
    </submittedName>
</protein>
<gene>
    <name evidence="1" type="ORF">K452DRAFT_293425</name>
</gene>
<dbReference type="RefSeq" id="XP_033390894.1">
    <property type="nucleotide sequence ID" value="XM_033541566.1"/>
</dbReference>
<sequence length="58" mass="6500">MAIKNMWPNLLLVSRVKDNDNIISPTLPFNKSRTIAIRRIGPHNIDVLSIIICGMLGD</sequence>
<name>A0A6A6AW27_9PEZI</name>
<organism evidence="1 2">
    <name type="scientific">Aplosporella prunicola CBS 121167</name>
    <dbReference type="NCBI Taxonomy" id="1176127"/>
    <lineage>
        <taxon>Eukaryota</taxon>
        <taxon>Fungi</taxon>
        <taxon>Dikarya</taxon>
        <taxon>Ascomycota</taxon>
        <taxon>Pezizomycotina</taxon>
        <taxon>Dothideomycetes</taxon>
        <taxon>Dothideomycetes incertae sedis</taxon>
        <taxon>Botryosphaeriales</taxon>
        <taxon>Aplosporellaceae</taxon>
        <taxon>Aplosporella</taxon>
    </lineage>
</organism>
<evidence type="ECO:0000313" key="2">
    <source>
        <dbReference type="Proteomes" id="UP000799438"/>
    </source>
</evidence>
<dbReference type="AlphaFoldDB" id="A0A6A6AW27"/>
<dbReference type="EMBL" id="ML995643">
    <property type="protein sequence ID" value="KAF2135175.1"/>
    <property type="molecule type" value="Genomic_DNA"/>
</dbReference>
<evidence type="ECO:0000313" key="1">
    <source>
        <dbReference type="EMBL" id="KAF2135175.1"/>
    </source>
</evidence>
<keyword evidence="2" id="KW-1185">Reference proteome</keyword>
<dbReference type="Proteomes" id="UP000799438">
    <property type="component" value="Unassembled WGS sequence"/>
</dbReference>